<comment type="caution">
    <text evidence="6">The sequence shown here is derived from an EMBL/GenBank/DDBJ whole genome shotgun (WGS) entry which is preliminary data.</text>
</comment>
<keyword evidence="2" id="KW-0808">Transferase</keyword>
<dbReference type="PIRSF" id="PIRSF000538">
    <property type="entry name" value="GlpK"/>
    <property type="match status" value="1"/>
</dbReference>
<dbReference type="GO" id="GO:0016301">
    <property type="term" value="F:kinase activity"/>
    <property type="evidence" value="ECO:0007669"/>
    <property type="project" value="UniProtKB-KW"/>
</dbReference>
<evidence type="ECO:0000313" key="7">
    <source>
        <dbReference type="Proteomes" id="UP001256711"/>
    </source>
</evidence>
<dbReference type="Pfam" id="PF02782">
    <property type="entry name" value="FGGY_C"/>
    <property type="match status" value="1"/>
</dbReference>
<dbReference type="Gene3D" id="3.30.420.40">
    <property type="match status" value="2"/>
</dbReference>
<evidence type="ECO:0000259" key="5">
    <source>
        <dbReference type="Pfam" id="PF02782"/>
    </source>
</evidence>
<sequence>MEQGFLGIDVGSTAIKVGIIVKGTSIYHSSQALTTYDEAGGARYQKATEILQTIAGLLSEIPREFMEQVGSLSFSVAMHSLMPVVNGQFDKIFLWSDQQATEVIRQLPVATARRFYLRSGTPIHPMSPFAKLLYFQQAQTYPENTYWWGLKELLMDYFTGQVAIDVATASATGMCNLESGQWDEEILAYLGVKKGQLAPIVPADQVFKIKEEQVKQFGLKPQTSVYCGASDGCLAAYAGLATTGIANSLTIGTSAALRSIGPDRKLDVSQQPFAYRLTDKLFVCGGPSNNGGSVLAWASGIFSGDSSTFFCELPEILETTPIGAGGVKFYPFLNGERAPYWDADLTGGFQNLRITTTRQELIRSVVEGILLNLRTLKQSIIGSGALTLSGGFFDTPELAQLTVDVLGNEAVLSKENEPIFGLYYLLVGDKNPDVSLTNVEKLVPNRKKSELYEKLHQGYFKF</sequence>
<dbReference type="AlphaFoldDB" id="A0AAW8U0E3"/>
<dbReference type="InterPro" id="IPR000577">
    <property type="entry name" value="Carb_kinase_FGGY"/>
</dbReference>
<proteinExistence type="inferred from homology"/>
<dbReference type="InterPro" id="IPR018484">
    <property type="entry name" value="FGGY_N"/>
</dbReference>
<reference evidence="6" key="1">
    <citation type="submission" date="2023-03" db="EMBL/GenBank/DDBJ databases">
        <authorList>
            <person name="Shen W."/>
            <person name="Cai J."/>
        </authorList>
    </citation>
    <scope>NUCLEOTIDE SEQUENCE</scope>
    <source>
        <strain evidence="6">B226-2</strain>
    </source>
</reference>
<evidence type="ECO:0000313" key="6">
    <source>
        <dbReference type="EMBL" id="MDT2809732.1"/>
    </source>
</evidence>
<dbReference type="SUPFAM" id="SSF53067">
    <property type="entry name" value="Actin-like ATPase domain"/>
    <property type="match status" value="2"/>
</dbReference>
<evidence type="ECO:0000256" key="2">
    <source>
        <dbReference type="ARBA" id="ARBA00022679"/>
    </source>
</evidence>
<dbReference type="InterPro" id="IPR050406">
    <property type="entry name" value="FGGY_Carb_Kinase"/>
</dbReference>
<dbReference type="GO" id="GO:0005975">
    <property type="term" value="P:carbohydrate metabolic process"/>
    <property type="evidence" value="ECO:0007669"/>
    <property type="project" value="InterPro"/>
</dbReference>
<gene>
    <name evidence="6" type="ORF">P7H43_04490</name>
</gene>
<protein>
    <submittedName>
        <fullName evidence="6">FGGY family carbohydrate kinase</fullName>
    </submittedName>
</protein>
<feature type="domain" description="Carbohydrate kinase FGGY N-terminal" evidence="4">
    <location>
        <begin position="6"/>
        <end position="236"/>
    </location>
</feature>
<accession>A0AAW8U0E3</accession>
<dbReference type="PANTHER" id="PTHR43095:SF2">
    <property type="entry name" value="GLUCONOKINASE"/>
    <property type="match status" value="1"/>
</dbReference>
<organism evidence="6 7">
    <name type="scientific">Enterococcus asini</name>
    <dbReference type="NCBI Taxonomy" id="57732"/>
    <lineage>
        <taxon>Bacteria</taxon>
        <taxon>Bacillati</taxon>
        <taxon>Bacillota</taxon>
        <taxon>Bacilli</taxon>
        <taxon>Lactobacillales</taxon>
        <taxon>Enterococcaceae</taxon>
        <taxon>Enterococcus</taxon>
    </lineage>
</organism>
<feature type="domain" description="Carbohydrate kinase FGGY C-terminal" evidence="5">
    <location>
        <begin position="249"/>
        <end position="417"/>
    </location>
</feature>
<keyword evidence="3 6" id="KW-0418">Kinase</keyword>
<evidence type="ECO:0000259" key="4">
    <source>
        <dbReference type="Pfam" id="PF00370"/>
    </source>
</evidence>
<evidence type="ECO:0000256" key="1">
    <source>
        <dbReference type="ARBA" id="ARBA00009156"/>
    </source>
</evidence>
<dbReference type="RefSeq" id="WP_118339844.1">
    <property type="nucleotide sequence ID" value="NZ_CABJBY010000002.1"/>
</dbReference>
<dbReference type="Proteomes" id="UP001256711">
    <property type="component" value="Unassembled WGS sequence"/>
</dbReference>
<dbReference type="Pfam" id="PF00370">
    <property type="entry name" value="FGGY_N"/>
    <property type="match status" value="1"/>
</dbReference>
<name>A0AAW8U0E3_9ENTE</name>
<dbReference type="PANTHER" id="PTHR43095">
    <property type="entry name" value="SUGAR KINASE"/>
    <property type="match status" value="1"/>
</dbReference>
<dbReference type="CDD" id="cd07770">
    <property type="entry name" value="ASKHA_NBD_FGGY_GntK"/>
    <property type="match status" value="1"/>
</dbReference>
<dbReference type="InterPro" id="IPR018485">
    <property type="entry name" value="FGGY_C"/>
</dbReference>
<comment type="similarity">
    <text evidence="1">Belongs to the FGGY kinase family.</text>
</comment>
<dbReference type="EMBL" id="JARQBJ010000002">
    <property type="protein sequence ID" value="MDT2809732.1"/>
    <property type="molecule type" value="Genomic_DNA"/>
</dbReference>
<evidence type="ECO:0000256" key="3">
    <source>
        <dbReference type="ARBA" id="ARBA00022777"/>
    </source>
</evidence>
<dbReference type="InterPro" id="IPR043129">
    <property type="entry name" value="ATPase_NBD"/>
</dbReference>